<proteinExistence type="predicted"/>
<accession>A0A0F8XUA4</accession>
<name>A0A0F8XUA4_9ZZZZ</name>
<feature type="non-terminal residue" evidence="1">
    <location>
        <position position="344"/>
    </location>
</feature>
<evidence type="ECO:0000313" key="1">
    <source>
        <dbReference type="EMBL" id="KKK72508.1"/>
    </source>
</evidence>
<dbReference type="InterPro" id="IPR012334">
    <property type="entry name" value="Pectin_lyas_fold"/>
</dbReference>
<organism evidence="1">
    <name type="scientific">marine sediment metagenome</name>
    <dbReference type="NCBI Taxonomy" id="412755"/>
    <lineage>
        <taxon>unclassified sequences</taxon>
        <taxon>metagenomes</taxon>
        <taxon>ecological metagenomes</taxon>
    </lineage>
</organism>
<sequence>MRQKTLSLVLLSLLLPLSLSAQTFRPRIMSGLRLTMLPGQSQDPMQLINSSGAILALLNNAGRFEVAVLTNAGACTDAVFTLTPVDGTFCVVSKATGTDFFYQVDATNPIVIGTSAISFLLASYPNVDIPIIQAEINYGLTTVDLTTSYDVDDARRYGAAMDGDDASPTDDTAAFDIAFGVSAITIRLYGTYAVGDLDIQDSSIDGQGIGKFVAISGATDVLVVNAYTGDSWHTRRIEKLAIDATGDTIRTVNAIALDRAGDHLAAGLIVDTCYIDNANIGIYKPNGSIGDQILTCTVKNCNYGYFAEDSTAPIQHPGASRIQAGMWNGHRKAAIYISSDAQNA</sequence>
<reference evidence="1" key="1">
    <citation type="journal article" date="2015" name="Nature">
        <title>Complex archaea that bridge the gap between prokaryotes and eukaryotes.</title>
        <authorList>
            <person name="Spang A."/>
            <person name="Saw J.H."/>
            <person name="Jorgensen S.L."/>
            <person name="Zaremba-Niedzwiedzka K."/>
            <person name="Martijn J."/>
            <person name="Lind A.E."/>
            <person name="van Eijk R."/>
            <person name="Schleper C."/>
            <person name="Guy L."/>
            <person name="Ettema T.J."/>
        </authorList>
    </citation>
    <scope>NUCLEOTIDE SEQUENCE</scope>
</reference>
<dbReference type="EMBL" id="LAZR01057225">
    <property type="protein sequence ID" value="KKK72508.1"/>
    <property type="molecule type" value="Genomic_DNA"/>
</dbReference>
<dbReference type="AlphaFoldDB" id="A0A0F8XUA4"/>
<gene>
    <name evidence="1" type="ORF">LCGC14_2903180</name>
</gene>
<protein>
    <submittedName>
        <fullName evidence="1">Uncharacterized protein</fullName>
    </submittedName>
</protein>
<comment type="caution">
    <text evidence="1">The sequence shown here is derived from an EMBL/GenBank/DDBJ whole genome shotgun (WGS) entry which is preliminary data.</text>
</comment>
<dbReference type="Gene3D" id="2.160.20.10">
    <property type="entry name" value="Single-stranded right-handed beta-helix, Pectin lyase-like"/>
    <property type="match status" value="1"/>
</dbReference>